<dbReference type="Proteomes" id="UP000054771">
    <property type="component" value="Unassembled WGS sequence"/>
</dbReference>
<dbReference type="AlphaFoldDB" id="A0A0U5GPK1"/>
<proteinExistence type="predicted"/>
<reference evidence="4" key="1">
    <citation type="journal article" date="2016" name="Genome Announc.">
        <title>Draft genome sequences of fungus Aspergillus calidoustus.</title>
        <authorList>
            <person name="Horn F."/>
            <person name="Linde J."/>
            <person name="Mattern D.J."/>
            <person name="Walther G."/>
            <person name="Guthke R."/>
            <person name="Scherlach K."/>
            <person name="Martin K."/>
            <person name="Brakhage A.A."/>
            <person name="Petzke L."/>
            <person name="Valiante V."/>
        </authorList>
    </citation>
    <scope>NUCLEOTIDE SEQUENCE [LARGE SCALE GENOMIC DNA]</scope>
    <source>
        <strain evidence="4">SF006504</strain>
    </source>
</reference>
<feature type="region of interest" description="Disordered" evidence="2">
    <location>
        <begin position="94"/>
        <end position="126"/>
    </location>
</feature>
<dbReference type="Gene3D" id="1.10.287.1490">
    <property type="match status" value="1"/>
</dbReference>
<evidence type="ECO:0000256" key="1">
    <source>
        <dbReference type="SAM" id="Coils"/>
    </source>
</evidence>
<feature type="coiled-coil region" evidence="1">
    <location>
        <begin position="316"/>
        <end position="371"/>
    </location>
</feature>
<feature type="compositionally biased region" description="Basic and acidic residues" evidence="2">
    <location>
        <begin position="94"/>
        <end position="123"/>
    </location>
</feature>
<evidence type="ECO:0000256" key="2">
    <source>
        <dbReference type="SAM" id="MobiDB-lite"/>
    </source>
</evidence>
<evidence type="ECO:0000313" key="4">
    <source>
        <dbReference type="Proteomes" id="UP000054771"/>
    </source>
</evidence>
<accession>A0A0U5GPK1</accession>
<feature type="coiled-coil region" evidence="1">
    <location>
        <begin position="190"/>
        <end position="287"/>
    </location>
</feature>
<sequence>MDNISLSQCSSYSRSTSPRPAPSSSWNTTPDQRSDYPSFSSNAQDTTPPRLMDRSSNALLSQLAGLLTTGGPLIFPLLETLLEYHRNGEITQRELREERDEAQRVLEEQRVRADTSERERDAAGEQLQDLSRQLEDTLVTNDATQQQLHERGERLADAESLVARKQAALDEIYEHCTQLRNGKTWIQNEKDLIQAQLDEKQDRVRALEEDLAESQRISGRQSAELQRLRDMLDTEKLRRETAEEQLSGTRNEISRLQANNDRLKTDVAESRRRCSDLDRQVRDSEEQNLVTSGEVNRLNEVLRGQQTEATTLRTTVTNVKRERDELHDQLQKHHARCEALREENTRLQHEKNSLEESKQTLQARCTALDTELAEVKAILGHINNARAKLPRCLGTIRYKGKPRRIAVFQSSPVTIYSSRTMVRA</sequence>
<dbReference type="SUPFAM" id="SSF90257">
    <property type="entry name" value="Myosin rod fragments"/>
    <property type="match status" value="1"/>
</dbReference>
<feature type="region of interest" description="Disordered" evidence="2">
    <location>
        <begin position="1"/>
        <end position="53"/>
    </location>
</feature>
<evidence type="ECO:0000313" key="3">
    <source>
        <dbReference type="EMBL" id="CEL11951.1"/>
    </source>
</evidence>
<keyword evidence="1" id="KW-0175">Coiled coil</keyword>
<dbReference type="OMA" id="HINNARA"/>
<keyword evidence="4" id="KW-1185">Reference proteome</keyword>
<organism evidence="3 4">
    <name type="scientific">Aspergillus calidoustus</name>
    <dbReference type="NCBI Taxonomy" id="454130"/>
    <lineage>
        <taxon>Eukaryota</taxon>
        <taxon>Fungi</taxon>
        <taxon>Dikarya</taxon>
        <taxon>Ascomycota</taxon>
        <taxon>Pezizomycotina</taxon>
        <taxon>Eurotiomycetes</taxon>
        <taxon>Eurotiomycetidae</taxon>
        <taxon>Eurotiales</taxon>
        <taxon>Aspergillaceae</taxon>
        <taxon>Aspergillus</taxon>
        <taxon>Aspergillus subgen. Nidulantes</taxon>
    </lineage>
</organism>
<protein>
    <submittedName>
        <fullName evidence="3">Uncharacterized protein</fullName>
    </submittedName>
</protein>
<feature type="compositionally biased region" description="Low complexity" evidence="2">
    <location>
        <begin position="1"/>
        <end position="25"/>
    </location>
</feature>
<dbReference type="EMBL" id="CDMC01000036">
    <property type="protein sequence ID" value="CEL11951.1"/>
    <property type="molecule type" value="Genomic_DNA"/>
</dbReference>
<feature type="compositionally biased region" description="Polar residues" evidence="2">
    <location>
        <begin position="26"/>
        <end position="47"/>
    </location>
</feature>
<name>A0A0U5GPK1_ASPCI</name>
<gene>
    <name evidence="3" type="ORF">ASPCAL15045</name>
</gene>
<dbReference type="OrthoDB" id="2441647at2759"/>